<sequence length="367" mass="40049">MPPSETTPLLPAGQTQSSPSFYFLRSYFNILLVFIPLVTLAHRLDWSADLRLVFGLLALVPLPGLVRGSTKQVSVLLHPIAAIIFDTSFVDLVEIIVNVVALIRDDVLLIRAFILGSVLANILFVLGCAFVAEDPKQNSRLQGRKRLVIPAAYSATLDDTSNTGGLLIIHRGTAIVLLGAYFAFLYFQNQDGREGVVEWGDRDWVSGRIRETNGGPDATVKNAIFGAISSEQLSVLGVVTYFCSKYLIISIQDFSTEYEASKTLIGLILLPLIVNLTKHIGSVRVAVEDEMELTIMYCVGSSIRIANFVAPLLIIGSWVSGHTFTFSFANFETVVLFVSVVLVNTLIQLIGLYFIILLAFGMSPGSA</sequence>
<accession>A0ACB8HHD7</accession>
<dbReference type="Proteomes" id="UP000664032">
    <property type="component" value="Unassembled WGS sequence"/>
</dbReference>
<comment type="caution">
    <text evidence="1">The sequence shown here is derived from an EMBL/GenBank/DDBJ whole genome shotgun (WGS) entry which is preliminary data.</text>
</comment>
<keyword evidence="2" id="KW-1185">Reference proteome</keyword>
<evidence type="ECO:0000313" key="2">
    <source>
        <dbReference type="Proteomes" id="UP000664032"/>
    </source>
</evidence>
<dbReference type="EMBL" id="JAFIQS020000001">
    <property type="protein sequence ID" value="KAH9487356.1"/>
    <property type="molecule type" value="Genomic_DNA"/>
</dbReference>
<evidence type="ECO:0000313" key="1">
    <source>
        <dbReference type="EMBL" id="KAH9487356.1"/>
    </source>
</evidence>
<protein>
    <submittedName>
        <fullName evidence="1">Vacuolar calcium ion transporter</fullName>
    </submittedName>
</protein>
<organism evidence="1 2">
    <name type="scientific">Psilocybe cubensis</name>
    <name type="common">Psychedelic mushroom</name>
    <name type="synonym">Stropharia cubensis</name>
    <dbReference type="NCBI Taxonomy" id="181762"/>
    <lineage>
        <taxon>Eukaryota</taxon>
        <taxon>Fungi</taxon>
        <taxon>Dikarya</taxon>
        <taxon>Basidiomycota</taxon>
        <taxon>Agaricomycotina</taxon>
        <taxon>Agaricomycetes</taxon>
        <taxon>Agaricomycetidae</taxon>
        <taxon>Agaricales</taxon>
        <taxon>Agaricineae</taxon>
        <taxon>Strophariaceae</taxon>
        <taxon>Psilocybe</taxon>
    </lineage>
</organism>
<name>A0ACB8HHD7_PSICU</name>
<proteinExistence type="predicted"/>
<reference evidence="1" key="1">
    <citation type="submission" date="2021-10" db="EMBL/GenBank/DDBJ databases">
        <title>Psilocybe cubensis genome.</title>
        <authorList>
            <person name="Mckernan K.J."/>
            <person name="Crawford S."/>
            <person name="Trippe A."/>
            <person name="Kane L.T."/>
            <person name="Mclaughlin S."/>
        </authorList>
    </citation>
    <scope>NUCLEOTIDE SEQUENCE</scope>
    <source>
        <strain evidence="1">MGC-MH-2018</strain>
    </source>
</reference>
<gene>
    <name evidence="1" type="ORF">JR316_0001430</name>
</gene>